<dbReference type="PANTHER" id="PTHR46378">
    <property type="entry name" value="STEROL REGULATORY ELEMENT-BINDING PROTEIN CLEAVAGE-ACTIVATING PROTEIN"/>
    <property type="match status" value="1"/>
</dbReference>
<feature type="transmembrane region" description="Helical" evidence="12">
    <location>
        <begin position="605"/>
        <end position="628"/>
    </location>
</feature>
<evidence type="ECO:0000256" key="9">
    <source>
        <dbReference type="ARBA" id="ARBA00023136"/>
    </source>
</evidence>
<dbReference type="InterPro" id="IPR000731">
    <property type="entry name" value="SSD"/>
</dbReference>
<feature type="region of interest" description="Disordered" evidence="11">
    <location>
        <begin position="1076"/>
        <end position="1109"/>
    </location>
</feature>
<dbReference type="GO" id="GO:0032933">
    <property type="term" value="P:SREBP signaling pathway"/>
    <property type="evidence" value="ECO:0007669"/>
    <property type="project" value="InterPro"/>
</dbReference>
<keyword evidence="5" id="KW-0677">Repeat</keyword>
<keyword evidence="4 12" id="KW-0812">Transmembrane</keyword>
<dbReference type="InterPro" id="IPR030225">
    <property type="entry name" value="SCAP"/>
</dbReference>
<reference evidence="14 15" key="1">
    <citation type="submission" date="2015-07" db="EMBL/GenBank/DDBJ databases">
        <title>Comparative genomics of the Sigatoka disease complex on banana suggests a link between parallel evolutionary changes in Pseudocercospora fijiensis and Pseudocercospora eumusae and increased virulence on the banana host.</title>
        <authorList>
            <person name="Chang T.-C."/>
            <person name="Salvucci A."/>
            <person name="Crous P.W."/>
            <person name="Stergiopoulos I."/>
        </authorList>
    </citation>
    <scope>NUCLEOTIDE SEQUENCE [LARGE SCALE GENOMIC DNA]</scope>
    <source>
        <strain evidence="14 15">CBS 114824</strain>
    </source>
</reference>
<dbReference type="InterPro" id="IPR053958">
    <property type="entry name" value="HMGCR/SNAP/NPC1-like_SSD"/>
</dbReference>
<protein>
    <recommendedName>
        <fullName evidence="13">SSD domain-containing protein</fullName>
    </recommendedName>
</protein>
<evidence type="ECO:0000259" key="13">
    <source>
        <dbReference type="PROSITE" id="PS50156"/>
    </source>
</evidence>
<comment type="caution">
    <text evidence="14">The sequence shown here is derived from an EMBL/GenBank/DDBJ whole genome shotgun (WGS) entry which is preliminary data.</text>
</comment>
<evidence type="ECO:0000256" key="6">
    <source>
        <dbReference type="ARBA" id="ARBA00022824"/>
    </source>
</evidence>
<evidence type="ECO:0000256" key="5">
    <source>
        <dbReference type="ARBA" id="ARBA00022737"/>
    </source>
</evidence>
<dbReference type="GO" id="GO:0032936">
    <property type="term" value="C:SREBP-SCAP complex"/>
    <property type="evidence" value="ECO:0007669"/>
    <property type="project" value="TreeGrafter"/>
</dbReference>
<dbReference type="EMBL" id="LFZN01000008">
    <property type="protein sequence ID" value="KXT06030.1"/>
    <property type="molecule type" value="Genomic_DNA"/>
</dbReference>
<keyword evidence="7 12" id="KW-1133">Transmembrane helix</keyword>
<dbReference type="InterPro" id="IPR036322">
    <property type="entry name" value="WD40_repeat_dom_sf"/>
</dbReference>
<feature type="domain" description="SSD" evidence="13">
    <location>
        <begin position="278"/>
        <end position="436"/>
    </location>
</feature>
<organism evidence="14 15">
    <name type="scientific">Pseudocercospora eumusae</name>
    <dbReference type="NCBI Taxonomy" id="321146"/>
    <lineage>
        <taxon>Eukaryota</taxon>
        <taxon>Fungi</taxon>
        <taxon>Dikarya</taxon>
        <taxon>Ascomycota</taxon>
        <taxon>Pezizomycotina</taxon>
        <taxon>Dothideomycetes</taxon>
        <taxon>Dothideomycetidae</taxon>
        <taxon>Mycosphaerellales</taxon>
        <taxon>Mycosphaerellaceae</taxon>
        <taxon>Pseudocercospora</taxon>
    </lineage>
</organism>
<dbReference type="OrthoDB" id="1914839at2759"/>
<dbReference type="GO" id="GO:0032934">
    <property type="term" value="F:sterol binding"/>
    <property type="evidence" value="ECO:0007669"/>
    <property type="project" value="InterPro"/>
</dbReference>
<evidence type="ECO:0000256" key="3">
    <source>
        <dbReference type="ARBA" id="ARBA00022574"/>
    </source>
</evidence>
<accession>A0A139HU85</accession>
<evidence type="ECO:0000313" key="14">
    <source>
        <dbReference type="EMBL" id="KXT06030.1"/>
    </source>
</evidence>
<dbReference type="Pfam" id="PF12349">
    <property type="entry name" value="Sterol-sensing"/>
    <property type="match status" value="1"/>
</dbReference>
<dbReference type="PANTHER" id="PTHR46378:SF1">
    <property type="entry name" value="STEROL REGULATORY ELEMENT-BINDING PROTEIN CLEAVAGE-ACTIVATING PROTEIN"/>
    <property type="match status" value="1"/>
</dbReference>
<keyword evidence="6" id="KW-0256">Endoplasmic reticulum</keyword>
<dbReference type="Proteomes" id="UP000070133">
    <property type="component" value="Unassembled WGS sequence"/>
</dbReference>
<feature type="transmembrane region" description="Helical" evidence="12">
    <location>
        <begin position="50"/>
        <end position="69"/>
    </location>
</feature>
<dbReference type="GO" id="GO:0045540">
    <property type="term" value="P:regulation of cholesterol biosynthetic process"/>
    <property type="evidence" value="ECO:0007669"/>
    <property type="project" value="TreeGrafter"/>
</dbReference>
<keyword evidence="9 12" id="KW-0472">Membrane</keyword>
<dbReference type="STRING" id="321146.A0A139HU85"/>
<keyword evidence="10" id="KW-0325">Glycoprotein</keyword>
<keyword evidence="3" id="KW-0853">WD repeat</keyword>
<feature type="transmembrane region" description="Helical" evidence="12">
    <location>
        <begin position="378"/>
        <end position="402"/>
    </location>
</feature>
<evidence type="ECO:0000256" key="4">
    <source>
        <dbReference type="ARBA" id="ARBA00022692"/>
    </source>
</evidence>
<feature type="transmembrane region" description="Helical" evidence="12">
    <location>
        <begin position="408"/>
        <end position="434"/>
    </location>
</feature>
<feature type="transmembrane region" description="Helical" evidence="12">
    <location>
        <begin position="345"/>
        <end position="366"/>
    </location>
</feature>
<evidence type="ECO:0000256" key="10">
    <source>
        <dbReference type="ARBA" id="ARBA00023180"/>
    </source>
</evidence>
<feature type="transmembrane region" description="Helical" evidence="12">
    <location>
        <begin position="309"/>
        <end position="333"/>
    </location>
</feature>
<evidence type="ECO:0000256" key="8">
    <source>
        <dbReference type="ARBA" id="ARBA00023034"/>
    </source>
</evidence>
<evidence type="ECO:0000313" key="15">
    <source>
        <dbReference type="Proteomes" id="UP000070133"/>
    </source>
</evidence>
<dbReference type="SUPFAM" id="SSF50978">
    <property type="entry name" value="WD40 repeat-like"/>
    <property type="match status" value="1"/>
</dbReference>
<evidence type="ECO:0000256" key="12">
    <source>
        <dbReference type="SAM" id="Phobius"/>
    </source>
</evidence>
<keyword evidence="8" id="KW-0333">Golgi apparatus</keyword>
<dbReference type="GO" id="GO:0005789">
    <property type="term" value="C:endoplasmic reticulum membrane"/>
    <property type="evidence" value="ECO:0007669"/>
    <property type="project" value="UniProtKB-SubCell"/>
</dbReference>
<evidence type="ECO:0000256" key="11">
    <source>
        <dbReference type="SAM" id="MobiDB-lite"/>
    </source>
</evidence>
<dbReference type="PROSITE" id="PS50156">
    <property type="entry name" value="SSD"/>
    <property type="match status" value="1"/>
</dbReference>
<sequence>MTSVAPQDLPYAVLMLWYLLSPIRGTTQPPRLSANHPIRKAFYRHGKTTATHWLLTMLLSVAIAMGFAYPSIALSDNPTAGIAAIPHTVWTIAKPIDDATAQVDIELRQIWIHGSFMKALDKDVLKRALIVQQSLVGDDGSSNTIPRLDDKLRSGTLQWGYHSPLMYWNNSREVIDADTDLLETINSQKRASSSLNVGMRPASVFAGKKFEGKKLISADALVITLMNKASDSIGDRWQSRMQDLSRVACDSCALFPSNGQITRQRVYEFSFTPLSMPEHIALTLAYSAMALYVIFSFRRMRAFHSRFGLICAAIFMMTCSIMASFTICGILKINLSTIPQNAYPFVALVLGVENMFRLINAVLAYPPTMATELRIANALGDVGPLSIAAAAQNLTILSILSMVVSPGVAAFCAFAAIASLFDAFYLLTFFVAVLNVDIRRLELQDALAARHNKPRSRRKALPAKHTWVDALIQGRLPFSTRMAGTAVTTTFILSLNYHFFEHRAGATNLRDLLGLVRGGPPAVDDFDSFTPPPMNATLTPAEWLRMQDFDTAKEVLRLAKPGADKFIMRLFAPLVVVLGGSDRAGVHSTREVWTQALRSFAVHHFYPVAVAIVFAVAFVAVLMNFLLYNEAGDEDNEMTLEDLEDNLATTSINLPHRLDIVKMASTDNGHFVTIGLDRTIAISVYDAISQTHHAVGVPQNILKAIAWPIHHIAIDDSGDWIACHCSDDRILAYNHVKGIAISRLVQYPDDHPATIFGFAMLPAATGPRPYFLVLTSGSRLAMSCLDDGLSSGADLSPFPLMGAALLDSVQAGKQIVIVTMEAKLISHTWSGDSWQRANATKIQLETDHGSLTEQVSLHRYWDLDTELLIVTTSSRALFLHSVTLGHIADFDLTSAGTPVESFLIGPSRKCPACSTLALRRAAGVGAAYKDSCSLTTWFVSQDSEACICLAQQSALCTSFSNASQDTIIIDSPGVWSPVKSEAIMGLRRRSAQHYDTPREKKRLTTAQLRQRRHAQQKTQVEPQWEAYKLSIDGDLQTLDLPSGEVDSLFVNHPGPIAALDGHSIAVALGNSIKVIRSSRRGGSASRRSRMNSIDRSGSVSKRSSGRKTR</sequence>
<gene>
    <name evidence="14" type="ORF">AC578_1332</name>
</gene>
<proteinExistence type="predicted"/>
<name>A0A139HU85_9PEZI</name>
<evidence type="ECO:0000256" key="1">
    <source>
        <dbReference type="ARBA" id="ARBA00004586"/>
    </source>
</evidence>
<feature type="transmembrane region" description="Helical" evidence="12">
    <location>
        <begin position="279"/>
        <end position="297"/>
    </location>
</feature>
<dbReference type="GO" id="GO:0000139">
    <property type="term" value="C:Golgi membrane"/>
    <property type="evidence" value="ECO:0007669"/>
    <property type="project" value="UniProtKB-SubCell"/>
</dbReference>
<evidence type="ECO:0000256" key="2">
    <source>
        <dbReference type="ARBA" id="ARBA00004653"/>
    </source>
</evidence>
<keyword evidence="15" id="KW-1185">Reference proteome</keyword>
<comment type="subcellular location">
    <subcellularLocation>
        <location evidence="1">Endoplasmic reticulum membrane</location>
    </subcellularLocation>
    <subcellularLocation>
        <location evidence="2">Golgi apparatus membrane</location>
        <topology evidence="2">Multi-pass membrane protein</topology>
    </subcellularLocation>
</comment>
<evidence type="ECO:0000256" key="7">
    <source>
        <dbReference type="ARBA" id="ARBA00022989"/>
    </source>
</evidence>
<dbReference type="AlphaFoldDB" id="A0A139HU85"/>